<keyword evidence="9" id="KW-1185">Reference proteome</keyword>
<dbReference type="SUPFAM" id="SSF46626">
    <property type="entry name" value="Cytochrome c"/>
    <property type="match status" value="3"/>
</dbReference>
<sequence length="578" mass="65118">MSARGYGLRYYALVGAFGTISLAAFVQGLLPMLEPQSRTAEVTRVVRTDLGDLKWMEWQSTDYSPEQQRGRAVYIREGCWYCHSQYVRPVTGETRRWGPITQAGEYAFDLPHLFSTRRIGPDLSRVGLKYSDSWHLAHFWDPRILSPDSIMPRFTALFDGPHTASIVTGTDGERTLERTEATERLFDFDAPEQILLTPNAEGLLYVPERGKTPVIFTPNDEFNGDRVQLVADTEDLRALVAYLQKLGTNRGKWRDRFEPQRMEASRVSLPRSEEWIAYGQEVYARRCLGCHGAEGDGNGPAATFMHRDRPRNFTWGVFKFRLTPSGSLPDDGDLLRTITRGVRGTAMPPWHELQDKDRLAVIQYIKYVLAADRSDPAEPYFFFVEESPKAPIFIGRPPEPSLALVQKGKDVWQQSKCWECHGQAGRGDGEKAPGLTDDFGFPIPPANLTTGQFKSGPDVRDIFRTLTTGLSGTPMPSFGDTVGEADRWALAYYVLSLSAFQDPLTGEPLPIPDRDRQALNDPRLDASESRLAYRLKTDEPETRYAGEAWAIKRGFELAESEAPRPPVTETTEQAPWKN</sequence>
<keyword evidence="1 4" id="KW-0349">Heme</keyword>
<dbReference type="EMBL" id="FNNZ01000033">
    <property type="protein sequence ID" value="SDX52561.1"/>
    <property type="molecule type" value="Genomic_DNA"/>
</dbReference>
<dbReference type="InterPro" id="IPR050597">
    <property type="entry name" value="Cytochrome_c_Oxidase_Subunit"/>
</dbReference>
<proteinExistence type="predicted"/>
<gene>
    <name evidence="8" type="ORF">SAMN05421783_13333</name>
</gene>
<reference evidence="9" key="1">
    <citation type="submission" date="2016-10" db="EMBL/GenBank/DDBJ databases">
        <authorList>
            <person name="Varghese N."/>
            <person name="Submissions S."/>
        </authorList>
    </citation>
    <scope>NUCLEOTIDE SEQUENCE [LARGE SCALE GENOMIC DNA]</scope>
    <source>
        <strain evidence="9">DSM 217</strain>
    </source>
</reference>
<feature type="region of interest" description="Disordered" evidence="5">
    <location>
        <begin position="556"/>
        <end position="578"/>
    </location>
</feature>
<evidence type="ECO:0000256" key="6">
    <source>
        <dbReference type="SAM" id="Phobius"/>
    </source>
</evidence>
<dbReference type="GO" id="GO:0046872">
    <property type="term" value="F:metal ion binding"/>
    <property type="evidence" value="ECO:0007669"/>
    <property type="project" value="UniProtKB-KW"/>
</dbReference>
<dbReference type="GO" id="GO:0020037">
    <property type="term" value="F:heme binding"/>
    <property type="evidence" value="ECO:0007669"/>
    <property type="project" value="InterPro"/>
</dbReference>
<feature type="compositionally biased region" description="Polar residues" evidence="5">
    <location>
        <begin position="568"/>
        <end position="578"/>
    </location>
</feature>
<dbReference type="GO" id="GO:0009055">
    <property type="term" value="F:electron transfer activity"/>
    <property type="evidence" value="ECO:0007669"/>
    <property type="project" value="InterPro"/>
</dbReference>
<dbReference type="Gene3D" id="1.10.760.10">
    <property type="entry name" value="Cytochrome c-like domain"/>
    <property type="match status" value="3"/>
</dbReference>
<evidence type="ECO:0000313" key="8">
    <source>
        <dbReference type="EMBL" id="SDX52561.1"/>
    </source>
</evidence>
<keyword evidence="6" id="KW-1133">Transmembrane helix</keyword>
<feature type="domain" description="Cytochrome c" evidence="7">
    <location>
        <begin position="403"/>
        <end position="498"/>
    </location>
</feature>
<dbReference type="Pfam" id="PF13442">
    <property type="entry name" value="Cytochrome_CBB3"/>
    <property type="match status" value="2"/>
</dbReference>
<evidence type="ECO:0000256" key="4">
    <source>
        <dbReference type="PROSITE-ProRule" id="PRU00433"/>
    </source>
</evidence>
<dbReference type="InterPro" id="IPR003468">
    <property type="entry name" value="Cyt_c_oxidase_monohaem-su/FixO"/>
</dbReference>
<evidence type="ECO:0000259" key="7">
    <source>
        <dbReference type="PROSITE" id="PS51007"/>
    </source>
</evidence>
<dbReference type="InterPro" id="IPR036909">
    <property type="entry name" value="Cyt_c-like_dom_sf"/>
</dbReference>
<dbReference type="STRING" id="1058.SAMN05421783_13333"/>
<keyword evidence="2 4" id="KW-0479">Metal-binding</keyword>
<evidence type="ECO:0000256" key="3">
    <source>
        <dbReference type="ARBA" id="ARBA00023004"/>
    </source>
</evidence>
<dbReference type="AlphaFoldDB" id="A0A1H3CEJ6"/>
<accession>A0A1H3CEJ6</accession>
<keyword evidence="6" id="KW-0812">Transmembrane</keyword>
<organism evidence="8 9">
    <name type="scientific">Thiocapsa roseopersicina</name>
    <dbReference type="NCBI Taxonomy" id="1058"/>
    <lineage>
        <taxon>Bacteria</taxon>
        <taxon>Pseudomonadati</taxon>
        <taxon>Pseudomonadota</taxon>
        <taxon>Gammaproteobacteria</taxon>
        <taxon>Chromatiales</taxon>
        <taxon>Chromatiaceae</taxon>
        <taxon>Thiocapsa</taxon>
    </lineage>
</organism>
<evidence type="ECO:0000313" key="9">
    <source>
        <dbReference type="Proteomes" id="UP000198816"/>
    </source>
</evidence>
<dbReference type="PANTHER" id="PTHR33751:SF1">
    <property type="entry name" value="CBB3-TYPE CYTOCHROME C OXIDASE SUBUNIT FIXP"/>
    <property type="match status" value="1"/>
</dbReference>
<dbReference type="Pfam" id="PF02433">
    <property type="entry name" value="FixO"/>
    <property type="match status" value="1"/>
</dbReference>
<evidence type="ECO:0000256" key="1">
    <source>
        <dbReference type="ARBA" id="ARBA00022617"/>
    </source>
</evidence>
<dbReference type="RefSeq" id="WP_217633767.1">
    <property type="nucleotide sequence ID" value="NZ_FNNZ01000033.1"/>
</dbReference>
<name>A0A1H3CEJ6_THIRO</name>
<dbReference type="PANTHER" id="PTHR33751">
    <property type="entry name" value="CBB3-TYPE CYTOCHROME C OXIDASE SUBUNIT FIXP"/>
    <property type="match status" value="1"/>
</dbReference>
<feature type="transmembrane region" description="Helical" evidence="6">
    <location>
        <begin position="12"/>
        <end position="33"/>
    </location>
</feature>
<dbReference type="InterPro" id="IPR009056">
    <property type="entry name" value="Cyt_c-like_dom"/>
</dbReference>
<dbReference type="PROSITE" id="PS51007">
    <property type="entry name" value="CYTC"/>
    <property type="match status" value="2"/>
</dbReference>
<feature type="domain" description="Cytochrome c" evidence="7">
    <location>
        <begin position="274"/>
        <end position="369"/>
    </location>
</feature>
<keyword evidence="3 4" id="KW-0408">Iron</keyword>
<dbReference type="Proteomes" id="UP000198816">
    <property type="component" value="Unassembled WGS sequence"/>
</dbReference>
<protein>
    <submittedName>
        <fullName evidence="8">Cytochrome c oxidase cbb3-type subunit 2</fullName>
    </submittedName>
</protein>
<evidence type="ECO:0000256" key="2">
    <source>
        <dbReference type="ARBA" id="ARBA00022723"/>
    </source>
</evidence>
<keyword evidence="6" id="KW-0472">Membrane</keyword>
<evidence type="ECO:0000256" key="5">
    <source>
        <dbReference type="SAM" id="MobiDB-lite"/>
    </source>
</evidence>